<sequence>MPINTLISYENIASWWHVWNSGERANNGGRRREVVGPTNGVGPSNGFSGPRRRSTTERRTQFDVKNRNQFDR</sequence>
<evidence type="ECO:0000313" key="3">
    <source>
        <dbReference type="Proteomes" id="UP000438429"/>
    </source>
</evidence>
<evidence type="ECO:0000256" key="1">
    <source>
        <dbReference type="SAM" id="MobiDB-lite"/>
    </source>
</evidence>
<gene>
    <name evidence="2" type="ORF">F2P81_014232</name>
</gene>
<comment type="caution">
    <text evidence="2">The sequence shown here is derived from an EMBL/GenBank/DDBJ whole genome shotgun (WGS) entry which is preliminary data.</text>
</comment>
<proteinExistence type="predicted"/>
<dbReference type="Proteomes" id="UP000438429">
    <property type="component" value="Unassembled WGS sequence"/>
</dbReference>
<accession>A0A6A4SG80</accession>
<reference evidence="2 3" key="1">
    <citation type="submission" date="2019-06" db="EMBL/GenBank/DDBJ databases">
        <title>Draft genomes of female and male turbot (Scophthalmus maximus).</title>
        <authorList>
            <person name="Xu H."/>
            <person name="Xu X.-W."/>
            <person name="Shao C."/>
            <person name="Chen S."/>
        </authorList>
    </citation>
    <scope>NUCLEOTIDE SEQUENCE [LARGE SCALE GENOMIC DNA]</scope>
    <source>
        <strain evidence="2">Ysfricsl-2016a</strain>
        <tissue evidence="2">Blood</tissue>
    </source>
</reference>
<feature type="compositionally biased region" description="Basic and acidic residues" evidence="1">
    <location>
        <begin position="54"/>
        <end position="72"/>
    </location>
</feature>
<organism evidence="2 3">
    <name type="scientific">Scophthalmus maximus</name>
    <name type="common">Turbot</name>
    <name type="synonym">Psetta maxima</name>
    <dbReference type="NCBI Taxonomy" id="52904"/>
    <lineage>
        <taxon>Eukaryota</taxon>
        <taxon>Metazoa</taxon>
        <taxon>Chordata</taxon>
        <taxon>Craniata</taxon>
        <taxon>Vertebrata</taxon>
        <taxon>Euteleostomi</taxon>
        <taxon>Actinopterygii</taxon>
        <taxon>Neopterygii</taxon>
        <taxon>Teleostei</taxon>
        <taxon>Neoteleostei</taxon>
        <taxon>Acanthomorphata</taxon>
        <taxon>Carangaria</taxon>
        <taxon>Pleuronectiformes</taxon>
        <taxon>Pleuronectoidei</taxon>
        <taxon>Scophthalmidae</taxon>
        <taxon>Scophthalmus</taxon>
    </lineage>
</organism>
<dbReference type="AlphaFoldDB" id="A0A6A4SG80"/>
<name>A0A6A4SG80_SCOMX</name>
<evidence type="ECO:0000313" key="2">
    <source>
        <dbReference type="EMBL" id="KAF0034166.1"/>
    </source>
</evidence>
<feature type="region of interest" description="Disordered" evidence="1">
    <location>
        <begin position="26"/>
        <end position="72"/>
    </location>
</feature>
<dbReference type="EMBL" id="VEVO01000012">
    <property type="protein sequence ID" value="KAF0034166.1"/>
    <property type="molecule type" value="Genomic_DNA"/>
</dbReference>
<protein>
    <submittedName>
        <fullName evidence="2">Uncharacterized protein</fullName>
    </submittedName>
</protein>